<feature type="chain" id="PRO_5011580447" description="Lipoprotein" evidence="1">
    <location>
        <begin position="22"/>
        <end position="183"/>
    </location>
</feature>
<evidence type="ECO:0008006" key="4">
    <source>
        <dbReference type="Google" id="ProtNLM"/>
    </source>
</evidence>
<dbReference type="STRING" id="262004.SAMN04489796_10373"/>
<reference evidence="3" key="1">
    <citation type="submission" date="2016-10" db="EMBL/GenBank/DDBJ databases">
        <authorList>
            <person name="Varghese N."/>
            <person name="Submissions S."/>
        </authorList>
    </citation>
    <scope>NUCLEOTIDE SEQUENCE [LARGE SCALE GENOMIC DNA]</scope>
    <source>
        <strain evidence="3">DSM 15363</strain>
    </source>
</reference>
<gene>
    <name evidence="2" type="ORF">SAMN04489796_10373</name>
</gene>
<dbReference type="OrthoDB" id="1164799at2"/>
<evidence type="ECO:0000313" key="2">
    <source>
        <dbReference type="EMBL" id="SDH50172.1"/>
    </source>
</evidence>
<dbReference type="RefSeq" id="WP_139181043.1">
    <property type="nucleotide sequence ID" value="NZ_FNCZ01000003.1"/>
</dbReference>
<dbReference type="Proteomes" id="UP000199492">
    <property type="component" value="Unassembled WGS sequence"/>
</dbReference>
<dbReference type="PROSITE" id="PS51257">
    <property type="entry name" value="PROKAR_LIPOPROTEIN"/>
    <property type="match status" value="1"/>
</dbReference>
<proteinExistence type="predicted"/>
<dbReference type="AlphaFoldDB" id="A0A1G8CXL6"/>
<evidence type="ECO:0000256" key="1">
    <source>
        <dbReference type="SAM" id="SignalP"/>
    </source>
</evidence>
<feature type="signal peptide" evidence="1">
    <location>
        <begin position="1"/>
        <end position="21"/>
    </location>
</feature>
<keyword evidence="3" id="KW-1185">Reference proteome</keyword>
<evidence type="ECO:0000313" key="3">
    <source>
        <dbReference type="Proteomes" id="UP000199492"/>
    </source>
</evidence>
<sequence>MKKLIILLLAFVVTSCIPVKVAPKFKNQDYKVMLAKKFQKQMPRETAFIFKDAKDAEEFYNYINKKYRLNDIDVGYNVPFQLNGETLYLSYHEAERIDKNVNLPLVLIDAKRESNGNSPLFENNYASRTGHWYIILTVYDENIKNCLRDKHPLKEKTIEYLKDLKQEYLTTQNYEELLLTKKS</sequence>
<protein>
    <recommendedName>
        <fullName evidence="4">Lipoprotein</fullName>
    </recommendedName>
</protein>
<accession>A0A1G8CXL6</accession>
<name>A0A1G8CXL6_9FLAO</name>
<organism evidence="2 3">
    <name type="scientific">Winogradskyella thalassocola</name>
    <dbReference type="NCBI Taxonomy" id="262004"/>
    <lineage>
        <taxon>Bacteria</taxon>
        <taxon>Pseudomonadati</taxon>
        <taxon>Bacteroidota</taxon>
        <taxon>Flavobacteriia</taxon>
        <taxon>Flavobacteriales</taxon>
        <taxon>Flavobacteriaceae</taxon>
        <taxon>Winogradskyella</taxon>
    </lineage>
</organism>
<dbReference type="EMBL" id="FNCZ01000003">
    <property type="protein sequence ID" value="SDH50172.1"/>
    <property type="molecule type" value="Genomic_DNA"/>
</dbReference>
<keyword evidence="1" id="KW-0732">Signal</keyword>